<feature type="compositionally biased region" description="Basic and acidic residues" evidence="1">
    <location>
        <begin position="33"/>
        <end position="43"/>
    </location>
</feature>
<dbReference type="BioCyc" id="KPNE507522:GI0B-1804-MONOMER"/>
<dbReference type="AlphaFoldDB" id="B5XPR2"/>
<sequence length="65" mass="7330">MLIFCCLVWGGIFAAVVYGAEPDKRKPSQPADKSSESIQEKVKSLDLNDKQRKFLESLIESNKKD</sequence>
<proteinExistence type="predicted"/>
<dbReference type="KEGG" id="kpe:KPK_1809"/>
<reference evidence="2 3" key="1">
    <citation type="journal article" date="2008" name="PLoS Genet.">
        <title>Complete genome sequence of the N2-fixing broad host range endophyte Klebsiella pneumoniae 342 and virulence predictions verified in mice.</title>
        <authorList>
            <person name="Fouts D.E."/>
            <person name="Tyler H.L."/>
            <person name="DeBoy R.T."/>
            <person name="Daugherty S."/>
            <person name="Ren Q."/>
            <person name="Badger J.H."/>
            <person name="Durkin A.S."/>
            <person name="Huot H."/>
            <person name="Shrivastava S."/>
            <person name="Kothari S."/>
            <person name="Dodson R.J."/>
            <person name="Mohamoud Y."/>
            <person name="Khouri H."/>
            <person name="Roesch L.F."/>
            <person name="Krogfelt K.A."/>
            <person name="Struve C."/>
            <person name="Triplett E.W."/>
            <person name="Methe B.A."/>
        </authorList>
    </citation>
    <scope>NUCLEOTIDE SEQUENCE [LARGE SCALE GENOMIC DNA]</scope>
    <source>
        <strain evidence="2 3">342</strain>
    </source>
</reference>
<protein>
    <submittedName>
        <fullName evidence="2">Uncharacterized protein</fullName>
    </submittedName>
</protein>
<feature type="region of interest" description="Disordered" evidence="1">
    <location>
        <begin position="22"/>
        <end position="43"/>
    </location>
</feature>
<dbReference type="EMBL" id="CP000964">
    <property type="protein sequence ID" value="ACI08482.1"/>
    <property type="molecule type" value="Genomic_DNA"/>
</dbReference>
<organism evidence="2 3">
    <name type="scientific">Klebsiella variicola (strain 342)</name>
    <name type="common">Klebsiella pneumoniae</name>
    <dbReference type="NCBI Taxonomy" id="507522"/>
    <lineage>
        <taxon>Bacteria</taxon>
        <taxon>Pseudomonadati</taxon>
        <taxon>Pseudomonadota</taxon>
        <taxon>Gammaproteobacteria</taxon>
        <taxon>Enterobacterales</taxon>
        <taxon>Enterobacteriaceae</taxon>
        <taxon>Klebsiella/Raoultella group</taxon>
        <taxon>Klebsiella</taxon>
        <taxon>Klebsiella pneumoniae complex</taxon>
    </lineage>
</organism>
<name>B5XPR2_KLEV3</name>
<gene>
    <name evidence="2" type="ordered locus">KPK_1809</name>
</gene>
<dbReference type="HOGENOM" id="CLU_198184_0_0_6"/>
<evidence type="ECO:0000313" key="3">
    <source>
        <dbReference type="Proteomes" id="UP000001734"/>
    </source>
</evidence>
<evidence type="ECO:0000256" key="1">
    <source>
        <dbReference type="SAM" id="MobiDB-lite"/>
    </source>
</evidence>
<evidence type="ECO:0000313" key="2">
    <source>
        <dbReference type="EMBL" id="ACI08482.1"/>
    </source>
</evidence>
<accession>B5XPR2</accession>
<dbReference type="Proteomes" id="UP000001734">
    <property type="component" value="Chromosome"/>
</dbReference>